<organism evidence="2 3">
    <name type="scientific">Perilla frutescens var. hirtella</name>
    <name type="common">Perilla citriodora</name>
    <name type="synonym">Perilla setoyensis</name>
    <dbReference type="NCBI Taxonomy" id="608512"/>
    <lineage>
        <taxon>Eukaryota</taxon>
        <taxon>Viridiplantae</taxon>
        <taxon>Streptophyta</taxon>
        <taxon>Embryophyta</taxon>
        <taxon>Tracheophyta</taxon>
        <taxon>Spermatophyta</taxon>
        <taxon>Magnoliopsida</taxon>
        <taxon>eudicotyledons</taxon>
        <taxon>Gunneridae</taxon>
        <taxon>Pentapetalae</taxon>
        <taxon>asterids</taxon>
        <taxon>lamiids</taxon>
        <taxon>Lamiales</taxon>
        <taxon>Lamiaceae</taxon>
        <taxon>Nepetoideae</taxon>
        <taxon>Elsholtzieae</taxon>
        <taxon>Perilla</taxon>
    </lineage>
</organism>
<sequence length="396" mass="43764">MEEAPPQQPSSPGVPTGELKDCVEELLKFTLISSIQGKLQTGLSIEYCSDLLRDDPSSPLHTNAEVFSGVPSHPLYKRLASSLYQSIRSGAVCTSYKELIPAHEDLNLRKKDEEWNKMIVEKGSALLTVLEEVTFELHVQEPFFSLLSDGVKTIEGRCAVGNYKRIQAGHVLLVNKCLTLQVQDVRQYSSFREMLEVESLASVLPGVTSIEEGVQIYRNFYSEEKERSNGVLAIYVRIPTSQLCVIMASILSGLSYSGVQKLLGFVETVGTNPELLPPSTSTLLSTFSAPHNPDVKGSTLTNGARALAKHVDRSSEGYWGPLRGSDTEKNRHATNVINHLLANCSWMNMHIVRPHGTIFEIRNDDGYGARWSVDGTNCIGFLEPYAVDGHSKGWKH</sequence>
<dbReference type="InterPro" id="IPR007374">
    <property type="entry name" value="ASCH_domain"/>
</dbReference>
<dbReference type="Gene3D" id="2.30.130.30">
    <property type="entry name" value="Hypothetical protein"/>
    <property type="match status" value="1"/>
</dbReference>
<accession>A0AAD4JHI4</accession>
<evidence type="ECO:0000313" key="3">
    <source>
        <dbReference type="Proteomes" id="UP001190926"/>
    </source>
</evidence>
<dbReference type="PANTHER" id="PTHR34204">
    <property type="entry name" value="RNA-BINDING ASCH DOMAIN PROTEIN"/>
    <property type="match status" value="1"/>
</dbReference>
<dbReference type="AlphaFoldDB" id="A0AAD4JHI4"/>
<comment type="caution">
    <text evidence="2">The sequence shown here is derived from an EMBL/GenBank/DDBJ whole genome shotgun (WGS) entry which is preliminary data.</text>
</comment>
<dbReference type="PANTHER" id="PTHR34204:SF2">
    <property type="entry name" value="RNA-BINDING ASCH DOMAIN PROTEIN"/>
    <property type="match status" value="1"/>
</dbReference>
<feature type="domain" description="ASCH" evidence="1">
    <location>
        <begin position="137"/>
        <end position="240"/>
    </location>
</feature>
<protein>
    <recommendedName>
        <fullName evidence="1">ASCH domain-containing protein</fullName>
    </recommendedName>
</protein>
<dbReference type="Pfam" id="PF04266">
    <property type="entry name" value="ASCH"/>
    <property type="match status" value="1"/>
</dbReference>
<reference evidence="2 3" key="1">
    <citation type="journal article" date="2021" name="Nat. Commun.">
        <title>Incipient diploidization of the medicinal plant Perilla within 10,000 years.</title>
        <authorList>
            <person name="Zhang Y."/>
            <person name="Shen Q."/>
            <person name="Leng L."/>
            <person name="Zhang D."/>
            <person name="Chen S."/>
            <person name="Shi Y."/>
            <person name="Ning Z."/>
            <person name="Chen S."/>
        </authorList>
    </citation>
    <scope>NUCLEOTIDE SEQUENCE [LARGE SCALE GENOMIC DNA]</scope>
    <source>
        <strain evidence="3">cv. PC099</strain>
    </source>
</reference>
<gene>
    <name evidence="2" type="ORF">C2S53_012641</name>
</gene>
<name>A0AAD4JHI4_PERFH</name>
<dbReference type="Proteomes" id="UP001190926">
    <property type="component" value="Unassembled WGS sequence"/>
</dbReference>
<dbReference type="EMBL" id="SDAM02000058">
    <property type="protein sequence ID" value="KAH6833419.1"/>
    <property type="molecule type" value="Genomic_DNA"/>
</dbReference>
<dbReference type="SUPFAM" id="SSF88697">
    <property type="entry name" value="PUA domain-like"/>
    <property type="match status" value="1"/>
</dbReference>
<keyword evidence="3" id="KW-1185">Reference proteome</keyword>
<dbReference type="CDD" id="cd06555">
    <property type="entry name" value="ASCH_PF0470_like"/>
    <property type="match status" value="1"/>
</dbReference>
<evidence type="ECO:0000313" key="2">
    <source>
        <dbReference type="EMBL" id="KAH6833419.1"/>
    </source>
</evidence>
<dbReference type="InterPro" id="IPR015947">
    <property type="entry name" value="PUA-like_sf"/>
</dbReference>
<proteinExistence type="predicted"/>
<dbReference type="SMART" id="SM01022">
    <property type="entry name" value="ASCH"/>
    <property type="match status" value="1"/>
</dbReference>
<evidence type="ECO:0000259" key="1">
    <source>
        <dbReference type="SMART" id="SM01022"/>
    </source>
</evidence>